<keyword evidence="6 7" id="KW-0349">Heme</keyword>
<dbReference type="GO" id="GO:0020037">
    <property type="term" value="F:heme binding"/>
    <property type="evidence" value="ECO:0007669"/>
    <property type="project" value="InterPro"/>
</dbReference>
<evidence type="ECO:0000256" key="1">
    <source>
        <dbReference type="ARBA" id="ARBA00001971"/>
    </source>
</evidence>
<proteinExistence type="inferred from homology"/>
<evidence type="ECO:0000256" key="7">
    <source>
        <dbReference type="RuleBase" id="RU000461"/>
    </source>
</evidence>
<reference evidence="8" key="1">
    <citation type="submission" date="2022-06" db="EMBL/GenBank/DDBJ databases">
        <title>Genome Sequence of Candolleomyces eurysporus.</title>
        <authorList>
            <person name="Buettner E."/>
        </authorList>
    </citation>
    <scope>NUCLEOTIDE SEQUENCE</scope>
    <source>
        <strain evidence="8">VTCC 930004</strain>
    </source>
</reference>
<evidence type="ECO:0000256" key="6">
    <source>
        <dbReference type="PIRSR" id="PIRSR602403-1"/>
    </source>
</evidence>
<evidence type="ECO:0000256" key="4">
    <source>
        <dbReference type="ARBA" id="ARBA00023002"/>
    </source>
</evidence>
<dbReference type="CDD" id="cd11041">
    <property type="entry name" value="CYP503A1-like"/>
    <property type="match status" value="1"/>
</dbReference>
<dbReference type="InterPro" id="IPR036396">
    <property type="entry name" value="Cyt_P450_sf"/>
</dbReference>
<dbReference type="Gene3D" id="1.10.630.10">
    <property type="entry name" value="Cytochrome P450"/>
    <property type="match status" value="1"/>
</dbReference>
<dbReference type="OrthoDB" id="1844152at2759"/>
<dbReference type="Pfam" id="PF00067">
    <property type="entry name" value="p450"/>
    <property type="match status" value="1"/>
</dbReference>
<dbReference type="Proteomes" id="UP001140091">
    <property type="component" value="Unassembled WGS sequence"/>
</dbReference>
<sequence>MIKAGYEKYKGSLFKVPTFETSSGWLVVAAGQDVANEIRKASEDHFDATQTVIDLLQMAHTFGEDVCKAEAYHVDVTRRQLTKNIETLFPEVFDELKAAFNDHLPQTEDWVSYPTMDTFVHIICRISNRFFFSDLPLCKALLPYSLHRRTDICSGRNEEFLKLQEGFTTQVFLAATAISLVPEPLRPLFGRLLSRVPRATRILKEMFGAIIQERIQKDDELGKDWEGRPNDLISWLLESVPEKQRNIDDLVTRIMFMEFGALHTTTITISDALFNLSVHREHIGPLRAEAEEAIAQYGWSREACNKMVKLDSFMKESSRLAGLNSVYLIRKVQKDFTFSNGVTVPAGYTVGCVSHAAQHDSSLYDNSGEFDGFRFCKAESDVNSTKSMTSPDPKFFLFGSGRHMCPGRYFATAEIKAMLAYILINYDFRLPDDSKTIPEGQWFSSQRSAHTTAKIQLRKRRT</sequence>
<feature type="non-terminal residue" evidence="8">
    <location>
        <position position="1"/>
    </location>
</feature>
<comment type="similarity">
    <text evidence="2 7">Belongs to the cytochrome P450 family.</text>
</comment>
<accession>A0A9W8MI07</accession>
<dbReference type="GO" id="GO:0016705">
    <property type="term" value="F:oxidoreductase activity, acting on paired donors, with incorporation or reduction of molecular oxygen"/>
    <property type="evidence" value="ECO:0007669"/>
    <property type="project" value="InterPro"/>
</dbReference>
<dbReference type="GO" id="GO:0004497">
    <property type="term" value="F:monooxygenase activity"/>
    <property type="evidence" value="ECO:0007669"/>
    <property type="project" value="UniProtKB-KW"/>
</dbReference>
<dbReference type="SUPFAM" id="SSF48264">
    <property type="entry name" value="Cytochrome P450"/>
    <property type="match status" value="1"/>
</dbReference>
<dbReference type="PRINTS" id="PR00465">
    <property type="entry name" value="EP450IV"/>
</dbReference>
<keyword evidence="7" id="KW-0503">Monooxygenase</keyword>
<gene>
    <name evidence="8" type="ORF">H1R20_g7315</name>
</gene>
<dbReference type="InterPro" id="IPR002403">
    <property type="entry name" value="Cyt_P450_E_grp-IV"/>
</dbReference>
<keyword evidence="9" id="KW-1185">Reference proteome</keyword>
<protein>
    <recommendedName>
        <fullName evidence="10">Cytochrome P450</fullName>
    </recommendedName>
</protein>
<dbReference type="PANTHER" id="PTHR46206">
    <property type="entry name" value="CYTOCHROME P450"/>
    <property type="match status" value="1"/>
</dbReference>
<evidence type="ECO:0000313" key="9">
    <source>
        <dbReference type="Proteomes" id="UP001140091"/>
    </source>
</evidence>
<evidence type="ECO:0000256" key="3">
    <source>
        <dbReference type="ARBA" id="ARBA00022723"/>
    </source>
</evidence>
<evidence type="ECO:0000256" key="5">
    <source>
        <dbReference type="ARBA" id="ARBA00023004"/>
    </source>
</evidence>
<dbReference type="InterPro" id="IPR017972">
    <property type="entry name" value="Cyt_P450_CS"/>
</dbReference>
<dbReference type="PROSITE" id="PS00086">
    <property type="entry name" value="CYTOCHROME_P450"/>
    <property type="match status" value="1"/>
</dbReference>
<comment type="caution">
    <text evidence="8">The sequence shown here is derived from an EMBL/GenBank/DDBJ whole genome shotgun (WGS) entry which is preliminary data.</text>
</comment>
<name>A0A9W8MI07_9AGAR</name>
<dbReference type="InterPro" id="IPR001128">
    <property type="entry name" value="Cyt_P450"/>
</dbReference>
<feature type="binding site" description="axial binding residue" evidence="6">
    <location>
        <position position="405"/>
    </location>
    <ligand>
        <name>heme</name>
        <dbReference type="ChEBI" id="CHEBI:30413"/>
    </ligand>
    <ligandPart>
        <name>Fe</name>
        <dbReference type="ChEBI" id="CHEBI:18248"/>
    </ligandPart>
</feature>
<evidence type="ECO:0008006" key="10">
    <source>
        <dbReference type="Google" id="ProtNLM"/>
    </source>
</evidence>
<dbReference type="GO" id="GO:0005506">
    <property type="term" value="F:iron ion binding"/>
    <property type="evidence" value="ECO:0007669"/>
    <property type="project" value="InterPro"/>
</dbReference>
<evidence type="ECO:0000256" key="2">
    <source>
        <dbReference type="ARBA" id="ARBA00010617"/>
    </source>
</evidence>
<dbReference type="AlphaFoldDB" id="A0A9W8MI07"/>
<keyword evidence="5 6" id="KW-0408">Iron</keyword>
<evidence type="ECO:0000313" key="8">
    <source>
        <dbReference type="EMBL" id="KAJ2929753.1"/>
    </source>
</evidence>
<keyword evidence="3 6" id="KW-0479">Metal-binding</keyword>
<dbReference type="EMBL" id="JANBPK010000859">
    <property type="protein sequence ID" value="KAJ2929753.1"/>
    <property type="molecule type" value="Genomic_DNA"/>
</dbReference>
<keyword evidence="4 7" id="KW-0560">Oxidoreductase</keyword>
<organism evidence="8 9">
    <name type="scientific">Candolleomyces eurysporus</name>
    <dbReference type="NCBI Taxonomy" id="2828524"/>
    <lineage>
        <taxon>Eukaryota</taxon>
        <taxon>Fungi</taxon>
        <taxon>Dikarya</taxon>
        <taxon>Basidiomycota</taxon>
        <taxon>Agaricomycotina</taxon>
        <taxon>Agaricomycetes</taxon>
        <taxon>Agaricomycetidae</taxon>
        <taxon>Agaricales</taxon>
        <taxon>Agaricineae</taxon>
        <taxon>Psathyrellaceae</taxon>
        <taxon>Candolleomyces</taxon>
    </lineage>
</organism>
<comment type="cofactor">
    <cofactor evidence="1 6">
        <name>heme</name>
        <dbReference type="ChEBI" id="CHEBI:30413"/>
    </cofactor>
</comment>